<accession>E3M6H0</accession>
<dbReference type="PANTHER" id="PTHR47920:SF1">
    <property type="entry name" value="CUB-LIKE DOMAIN-CONTAINING PROTEIN"/>
    <property type="match status" value="1"/>
</dbReference>
<feature type="domain" description="DUF7592" evidence="4">
    <location>
        <begin position="152"/>
        <end position="231"/>
    </location>
</feature>
<dbReference type="eggNOG" id="ENOG502TGXF">
    <property type="taxonomic scope" value="Eukaryota"/>
</dbReference>
<gene>
    <name evidence="5" type="ORF">CRE_10145</name>
</gene>
<evidence type="ECO:0000256" key="1">
    <source>
        <dbReference type="SAM" id="SignalP"/>
    </source>
</evidence>
<dbReference type="PANTHER" id="PTHR47920">
    <property type="entry name" value="PROTEIN CBG13378-RELATED"/>
    <property type="match status" value="1"/>
</dbReference>
<dbReference type="Pfam" id="PF24511">
    <property type="entry name" value="DUF7591"/>
    <property type="match status" value="1"/>
</dbReference>
<dbReference type="AlphaFoldDB" id="E3M6H0"/>
<dbReference type="Pfam" id="PF02408">
    <property type="entry name" value="CUB_2"/>
    <property type="match status" value="1"/>
</dbReference>
<dbReference type="STRING" id="31234.E3M6H0"/>
<dbReference type="InParanoid" id="E3M6H0"/>
<feature type="domain" description="CUB-like" evidence="2">
    <location>
        <begin position="23"/>
        <end position="137"/>
    </location>
</feature>
<evidence type="ECO:0000259" key="3">
    <source>
        <dbReference type="Pfam" id="PF24511"/>
    </source>
</evidence>
<evidence type="ECO:0000313" key="6">
    <source>
        <dbReference type="Proteomes" id="UP000008281"/>
    </source>
</evidence>
<dbReference type="Proteomes" id="UP000008281">
    <property type="component" value="Unassembled WGS sequence"/>
</dbReference>
<dbReference type="KEGG" id="crq:GCK72_014462"/>
<protein>
    <submittedName>
        <fullName evidence="5">Uncharacterized protein</fullName>
    </submittedName>
</protein>
<feature type="chain" id="PRO_5003176200" evidence="1">
    <location>
        <begin position="20"/>
        <end position="489"/>
    </location>
</feature>
<dbReference type="EMBL" id="DS268426">
    <property type="protein sequence ID" value="EFO93062.1"/>
    <property type="molecule type" value="Genomic_DNA"/>
</dbReference>
<evidence type="ECO:0000259" key="4">
    <source>
        <dbReference type="Pfam" id="PF24512"/>
    </source>
</evidence>
<dbReference type="OMA" id="YPSTWIN"/>
<proteinExistence type="predicted"/>
<dbReference type="OrthoDB" id="5834179at2759"/>
<evidence type="ECO:0000313" key="5">
    <source>
        <dbReference type="EMBL" id="EFO93062.1"/>
    </source>
</evidence>
<dbReference type="RefSeq" id="XP_003108262.2">
    <property type="nucleotide sequence ID" value="XM_003108214.2"/>
</dbReference>
<evidence type="ECO:0000259" key="2">
    <source>
        <dbReference type="Pfam" id="PF02408"/>
    </source>
</evidence>
<dbReference type="InterPro" id="IPR056014">
    <property type="entry name" value="DUF7592"/>
</dbReference>
<reference evidence="5" key="1">
    <citation type="submission" date="2007-07" db="EMBL/GenBank/DDBJ databases">
        <title>PCAP assembly of the Caenorhabditis remanei genome.</title>
        <authorList>
            <consortium name="The Caenorhabditis remanei Sequencing Consortium"/>
            <person name="Wilson R.K."/>
        </authorList>
    </citation>
    <scope>NUCLEOTIDE SEQUENCE [LARGE SCALE GENOMIC DNA]</scope>
    <source>
        <strain evidence="5">PB4641</strain>
    </source>
</reference>
<dbReference type="GeneID" id="9798818"/>
<sequence length="489" mass="54508">MDRCFKIFIWCLMVSQVLADDPYKCAGTQTIDPPNNISNPILYPSGWDKNHFAPQYAAGQNCSWIINVPKGMFAFFQMTANTNQSSVLKMTDSTGYVTTIDTTNMEPYFLMDPSFRVDLQANEAGEFGMRIAWYKVNPTYPTSWQVHPNSTPLTLFAGDFDNSTVIEAETRVNLLALPSTLSITDLNPYLRNTQVFDGPSINSTHVGNLHQVLRNGQRYISTGKYLTLWSLIAGYNNVGNSVILQDYFDVKDFKTYKPISCIFDFIVCDVSLDARQGTAAAIRYNPSYFFVRDISMPDTNKLSVYTDFVTDAHRLSDYTSSNSKTNTPQKFNGKYITFVLNQDQATVSMVLDGTKAAWSSAVDSRRGFFTSPNYALNSSQQDYEDRIKSFSKVSNISYTVDRSAISGAATLNVAILSSQKVVSENNYSTTNFPGGAVWAVGDTITVKYQANGAVTTGSFVSFGFDRYNSATTNNILISIVLTIWITLFR</sequence>
<dbReference type="InterPro" id="IPR056013">
    <property type="entry name" value="DUF7591"/>
</dbReference>
<feature type="signal peptide" evidence="1">
    <location>
        <begin position="1"/>
        <end position="19"/>
    </location>
</feature>
<organism evidence="6">
    <name type="scientific">Caenorhabditis remanei</name>
    <name type="common">Caenorhabditis vulgaris</name>
    <dbReference type="NCBI Taxonomy" id="31234"/>
    <lineage>
        <taxon>Eukaryota</taxon>
        <taxon>Metazoa</taxon>
        <taxon>Ecdysozoa</taxon>
        <taxon>Nematoda</taxon>
        <taxon>Chromadorea</taxon>
        <taxon>Rhabditida</taxon>
        <taxon>Rhabditina</taxon>
        <taxon>Rhabditomorpha</taxon>
        <taxon>Rhabditoidea</taxon>
        <taxon>Rhabditidae</taxon>
        <taxon>Peloderinae</taxon>
        <taxon>Caenorhabditis</taxon>
    </lineage>
</organism>
<feature type="domain" description="DUF7591" evidence="3">
    <location>
        <begin position="250"/>
        <end position="349"/>
    </location>
</feature>
<dbReference type="CTD" id="9798818"/>
<keyword evidence="1" id="KW-0732">Signal</keyword>
<dbReference type="FunCoup" id="E3M6H0">
    <property type="interactions" value="1636"/>
</dbReference>
<dbReference type="Pfam" id="PF24512">
    <property type="entry name" value="DUF7592"/>
    <property type="match status" value="1"/>
</dbReference>
<dbReference type="HOGENOM" id="CLU_025754_1_0_1"/>
<name>E3M6H0_CAERE</name>
<dbReference type="InterPro" id="IPR003366">
    <property type="entry name" value="CUB-like_dom"/>
</dbReference>
<keyword evidence="6" id="KW-1185">Reference proteome</keyword>